<keyword evidence="6" id="KW-1185">Reference proteome</keyword>
<dbReference type="InParanoid" id="D8T955"/>
<dbReference type="InterPro" id="IPR002068">
    <property type="entry name" value="A-crystallin/Hsp20_dom"/>
</dbReference>
<evidence type="ECO:0000256" key="1">
    <source>
        <dbReference type="ARBA" id="ARBA00023016"/>
    </source>
</evidence>
<dbReference type="InterPro" id="IPR031107">
    <property type="entry name" value="Small_HSP"/>
</dbReference>
<evidence type="ECO:0000256" key="3">
    <source>
        <dbReference type="RuleBase" id="RU003616"/>
    </source>
</evidence>
<feature type="non-terminal residue" evidence="5">
    <location>
        <position position="1"/>
    </location>
</feature>
<keyword evidence="1" id="KW-0346">Stress response</keyword>
<reference evidence="5 6" key="1">
    <citation type="journal article" date="2011" name="Science">
        <title>The Selaginella genome identifies genetic changes associated with the evolution of vascular plants.</title>
        <authorList>
            <person name="Banks J.A."/>
            <person name="Nishiyama T."/>
            <person name="Hasebe M."/>
            <person name="Bowman J.L."/>
            <person name="Gribskov M."/>
            <person name="dePamphilis C."/>
            <person name="Albert V.A."/>
            <person name="Aono N."/>
            <person name="Aoyama T."/>
            <person name="Ambrose B.A."/>
            <person name="Ashton N.W."/>
            <person name="Axtell M.J."/>
            <person name="Barker E."/>
            <person name="Barker M.S."/>
            <person name="Bennetzen J.L."/>
            <person name="Bonawitz N.D."/>
            <person name="Chapple C."/>
            <person name="Cheng C."/>
            <person name="Correa L.G."/>
            <person name="Dacre M."/>
            <person name="DeBarry J."/>
            <person name="Dreyer I."/>
            <person name="Elias M."/>
            <person name="Engstrom E.M."/>
            <person name="Estelle M."/>
            <person name="Feng L."/>
            <person name="Finet C."/>
            <person name="Floyd S.K."/>
            <person name="Frommer W.B."/>
            <person name="Fujita T."/>
            <person name="Gramzow L."/>
            <person name="Gutensohn M."/>
            <person name="Harholt J."/>
            <person name="Hattori M."/>
            <person name="Heyl A."/>
            <person name="Hirai T."/>
            <person name="Hiwatashi Y."/>
            <person name="Ishikawa M."/>
            <person name="Iwata M."/>
            <person name="Karol K.G."/>
            <person name="Koehler B."/>
            <person name="Kolukisaoglu U."/>
            <person name="Kubo M."/>
            <person name="Kurata T."/>
            <person name="Lalonde S."/>
            <person name="Li K."/>
            <person name="Li Y."/>
            <person name="Litt A."/>
            <person name="Lyons E."/>
            <person name="Manning G."/>
            <person name="Maruyama T."/>
            <person name="Michael T.P."/>
            <person name="Mikami K."/>
            <person name="Miyazaki S."/>
            <person name="Morinaga S."/>
            <person name="Murata T."/>
            <person name="Mueller-Roeber B."/>
            <person name="Nelson D.R."/>
            <person name="Obara M."/>
            <person name="Oguri Y."/>
            <person name="Olmstead R.G."/>
            <person name="Onodera N."/>
            <person name="Petersen B.L."/>
            <person name="Pils B."/>
            <person name="Prigge M."/>
            <person name="Rensing S.A."/>
            <person name="Riano-Pachon D.M."/>
            <person name="Roberts A.W."/>
            <person name="Sato Y."/>
            <person name="Scheller H.V."/>
            <person name="Schulz B."/>
            <person name="Schulz C."/>
            <person name="Shakirov E.V."/>
            <person name="Shibagaki N."/>
            <person name="Shinohara N."/>
            <person name="Shippen D.E."/>
            <person name="Soerensen I."/>
            <person name="Sotooka R."/>
            <person name="Sugimoto N."/>
            <person name="Sugita M."/>
            <person name="Sumikawa N."/>
            <person name="Tanurdzic M."/>
            <person name="Theissen G."/>
            <person name="Ulvskov P."/>
            <person name="Wakazuki S."/>
            <person name="Weng J.K."/>
            <person name="Willats W.W."/>
            <person name="Wipf D."/>
            <person name="Wolf P.G."/>
            <person name="Yang L."/>
            <person name="Zimmer A.D."/>
            <person name="Zhu Q."/>
            <person name="Mitros T."/>
            <person name="Hellsten U."/>
            <person name="Loque D."/>
            <person name="Otillar R."/>
            <person name="Salamov A."/>
            <person name="Schmutz J."/>
            <person name="Shapiro H."/>
            <person name="Lindquist E."/>
            <person name="Lucas S."/>
            <person name="Rokhsar D."/>
            <person name="Grigoriev I.V."/>
        </authorList>
    </citation>
    <scope>NUCLEOTIDE SEQUENCE [LARGE SCALE GENOMIC DNA]</scope>
</reference>
<name>D8T955_SELML</name>
<dbReference type="GO" id="GO:0009651">
    <property type="term" value="P:response to salt stress"/>
    <property type="evidence" value="ECO:0000318"/>
    <property type="project" value="GO_Central"/>
</dbReference>
<dbReference type="Proteomes" id="UP000001514">
    <property type="component" value="Unassembled WGS sequence"/>
</dbReference>
<dbReference type="SUPFAM" id="SSF49764">
    <property type="entry name" value="HSP20-like chaperones"/>
    <property type="match status" value="1"/>
</dbReference>
<feature type="domain" description="SHSP" evidence="4">
    <location>
        <begin position="1"/>
        <end position="103"/>
    </location>
</feature>
<dbReference type="GO" id="GO:0006457">
    <property type="term" value="P:protein folding"/>
    <property type="evidence" value="ECO:0000318"/>
    <property type="project" value="GO_Central"/>
</dbReference>
<evidence type="ECO:0000256" key="2">
    <source>
        <dbReference type="PROSITE-ProRule" id="PRU00285"/>
    </source>
</evidence>
<gene>
    <name evidence="5" type="ORF">SELMODRAFT_38268</name>
</gene>
<dbReference type="InterPro" id="IPR008978">
    <property type="entry name" value="HSP20-like_chaperone"/>
</dbReference>
<dbReference type="GO" id="GO:0051259">
    <property type="term" value="P:protein complex oligomerization"/>
    <property type="evidence" value="ECO:0000318"/>
    <property type="project" value="GO_Central"/>
</dbReference>
<dbReference type="GO" id="GO:0042542">
    <property type="term" value="P:response to hydrogen peroxide"/>
    <property type="evidence" value="ECO:0000318"/>
    <property type="project" value="GO_Central"/>
</dbReference>
<dbReference type="KEGG" id="smo:SELMODRAFT_38268"/>
<dbReference type="EMBL" id="GL377694">
    <property type="protein sequence ID" value="EFJ06806.1"/>
    <property type="molecule type" value="Genomic_DNA"/>
</dbReference>
<comment type="similarity">
    <text evidence="2 3">Belongs to the small heat shock protein (HSP20) family.</text>
</comment>
<proteinExistence type="inferred from homology"/>
<dbReference type="HOGENOM" id="CLU_046737_5_1_1"/>
<dbReference type="Pfam" id="PF00011">
    <property type="entry name" value="HSP20"/>
    <property type="match status" value="1"/>
</dbReference>
<evidence type="ECO:0000313" key="5">
    <source>
        <dbReference type="EMBL" id="EFJ06806.1"/>
    </source>
</evidence>
<dbReference type="PANTHER" id="PTHR11527">
    <property type="entry name" value="HEAT-SHOCK PROTEIN 20 FAMILY MEMBER"/>
    <property type="match status" value="1"/>
</dbReference>
<accession>D8T955</accession>
<dbReference type="AlphaFoldDB" id="D8T955"/>
<sequence length="103" mass="10983">VTAPPTDVVRLQGAYLILVEMPGVASSDVSIKVEAVEGSHLLSIAGVSHDQEPAEFSVRDRGAFTKLFARKFILPGHADAARISHRIENGLLRVTVPLVPGSE</sequence>
<organism evidence="6">
    <name type="scientific">Selaginella moellendorffii</name>
    <name type="common">Spikemoss</name>
    <dbReference type="NCBI Taxonomy" id="88036"/>
    <lineage>
        <taxon>Eukaryota</taxon>
        <taxon>Viridiplantae</taxon>
        <taxon>Streptophyta</taxon>
        <taxon>Embryophyta</taxon>
        <taxon>Tracheophyta</taxon>
        <taxon>Lycopodiopsida</taxon>
        <taxon>Selaginellales</taxon>
        <taxon>Selaginellaceae</taxon>
        <taxon>Selaginella</taxon>
    </lineage>
</organism>
<feature type="non-terminal residue" evidence="5">
    <location>
        <position position="103"/>
    </location>
</feature>
<dbReference type="PROSITE" id="PS01031">
    <property type="entry name" value="SHSP"/>
    <property type="match status" value="1"/>
</dbReference>
<dbReference type="GO" id="GO:0009408">
    <property type="term" value="P:response to heat"/>
    <property type="evidence" value="ECO:0000318"/>
    <property type="project" value="GO_Central"/>
</dbReference>
<dbReference type="CDD" id="cd06464">
    <property type="entry name" value="ACD_sHsps-like"/>
    <property type="match status" value="1"/>
</dbReference>
<evidence type="ECO:0000259" key="4">
    <source>
        <dbReference type="PROSITE" id="PS01031"/>
    </source>
</evidence>
<dbReference type="Gene3D" id="2.60.40.790">
    <property type="match status" value="1"/>
</dbReference>
<evidence type="ECO:0000313" key="6">
    <source>
        <dbReference type="Proteomes" id="UP000001514"/>
    </source>
</evidence>
<dbReference type="GO" id="GO:0051082">
    <property type="term" value="F:unfolded protein binding"/>
    <property type="evidence" value="ECO:0000318"/>
    <property type="project" value="GO_Central"/>
</dbReference>
<dbReference type="Gramene" id="EFJ06806">
    <property type="protein sequence ID" value="EFJ06806"/>
    <property type="gene ID" value="SELMODRAFT_38268"/>
</dbReference>
<protein>
    <recommendedName>
        <fullName evidence="4">SHSP domain-containing protein</fullName>
    </recommendedName>
</protein>
<dbReference type="STRING" id="88036.D8T955"/>